<evidence type="ECO:0000313" key="1">
    <source>
        <dbReference type="EMBL" id="MFC5067815.1"/>
    </source>
</evidence>
<reference evidence="2" key="1">
    <citation type="journal article" date="2019" name="Int. J. Syst. Evol. Microbiol.">
        <title>The Global Catalogue of Microorganisms (GCM) 10K type strain sequencing project: providing services to taxonomists for standard genome sequencing and annotation.</title>
        <authorList>
            <consortium name="The Broad Institute Genomics Platform"/>
            <consortium name="The Broad Institute Genome Sequencing Center for Infectious Disease"/>
            <person name="Wu L."/>
            <person name="Ma J."/>
        </authorList>
    </citation>
    <scope>NUCLEOTIDE SEQUENCE [LARGE SCALE GENOMIC DNA]</scope>
    <source>
        <strain evidence="2">CGMCC 1.16444</strain>
    </source>
</reference>
<keyword evidence="2" id="KW-1185">Reference proteome</keyword>
<dbReference type="RefSeq" id="WP_162799635.1">
    <property type="nucleotide sequence ID" value="NZ_JBHSJF010000006.1"/>
</dbReference>
<dbReference type="EMBL" id="JBHSJF010000006">
    <property type="protein sequence ID" value="MFC5067815.1"/>
    <property type="molecule type" value="Genomic_DNA"/>
</dbReference>
<dbReference type="Proteomes" id="UP001595796">
    <property type="component" value="Unassembled WGS sequence"/>
</dbReference>
<evidence type="ECO:0000313" key="2">
    <source>
        <dbReference type="Proteomes" id="UP001595796"/>
    </source>
</evidence>
<protein>
    <submittedName>
        <fullName evidence="1">Uncharacterized protein</fullName>
    </submittedName>
</protein>
<gene>
    <name evidence="1" type="ORF">ACFPFW_07265</name>
</gene>
<comment type="caution">
    <text evidence="1">The sequence shown here is derived from an EMBL/GenBank/DDBJ whole genome shotgun (WGS) entry which is preliminary data.</text>
</comment>
<proteinExistence type="predicted"/>
<accession>A0ABV9YY87</accession>
<organism evidence="1 2">
    <name type="scientific">Flaviflagellibacter deserti</name>
    <dbReference type="NCBI Taxonomy" id="2267266"/>
    <lineage>
        <taxon>Bacteria</taxon>
        <taxon>Pseudomonadati</taxon>
        <taxon>Pseudomonadota</taxon>
        <taxon>Alphaproteobacteria</taxon>
        <taxon>Hyphomicrobiales</taxon>
        <taxon>Flaviflagellibacter</taxon>
    </lineage>
</organism>
<name>A0ABV9YY87_9HYPH</name>
<sequence>MLGLGLSIFQIAVRSADGLVPPDGFTFLTDDDGVYLTDEAGTYIVVEAA</sequence>